<comment type="caution">
    <text evidence="1">The sequence shown here is derived from an EMBL/GenBank/DDBJ whole genome shotgun (WGS) entry which is preliminary data.</text>
</comment>
<protein>
    <submittedName>
        <fullName evidence="1">Uncharacterized protein</fullName>
    </submittedName>
</protein>
<sequence>TVLKCLRQELQNEGRTVLVSGAALDSSATLLNLLISAVRHAGGAALPEQSLLSCT</sequence>
<dbReference type="EMBL" id="SRHE01000449">
    <property type="protein sequence ID" value="TWW08928.1"/>
    <property type="molecule type" value="Genomic_DNA"/>
</dbReference>
<evidence type="ECO:0000313" key="2">
    <source>
        <dbReference type="Proteomes" id="UP000321083"/>
    </source>
</evidence>
<accession>A0A5C6M2P5</accession>
<name>A0A5C6M2P5_9PLAN</name>
<reference evidence="1 2" key="1">
    <citation type="submission" date="2019-08" db="EMBL/GenBank/DDBJ databases">
        <title>100 year-old enigma solved: identification of Planctomyces bekefii, the type genus and species of the phylum Planctomycetes.</title>
        <authorList>
            <person name="Svetlana D.N."/>
            <person name="Overmann J."/>
        </authorList>
    </citation>
    <scope>NUCLEOTIDE SEQUENCE [LARGE SCALE GENOMIC DNA]</scope>
    <source>
        <strain evidence="1">Phe10_nw2017</strain>
    </source>
</reference>
<keyword evidence="2" id="KW-1185">Reference proteome</keyword>
<reference evidence="1 2" key="2">
    <citation type="submission" date="2019-08" db="EMBL/GenBank/DDBJ databases">
        <authorList>
            <person name="Henke P."/>
        </authorList>
    </citation>
    <scope>NUCLEOTIDE SEQUENCE [LARGE SCALE GENOMIC DNA]</scope>
    <source>
        <strain evidence="1">Phe10_nw2017</strain>
    </source>
</reference>
<dbReference type="AlphaFoldDB" id="A0A5C6M2P5"/>
<proteinExistence type="predicted"/>
<feature type="non-terminal residue" evidence="1">
    <location>
        <position position="1"/>
    </location>
</feature>
<gene>
    <name evidence="1" type="ORF">E3A20_19400</name>
</gene>
<dbReference type="Proteomes" id="UP000321083">
    <property type="component" value="Unassembled WGS sequence"/>
</dbReference>
<evidence type="ECO:0000313" key="1">
    <source>
        <dbReference type="EMBL" id="TWW08928.1"/>
    </source>
</evidence>
<organism evidence="1 2">
    <name type="scientific">Planctomyces bekefii</name>
    <dbReference type="NCBI Taxonomy" id="1653850"/>
    <lineage>
        <taxon>Bacteria</taxon>
        <taxon>Pseudomonadati</taxon>
        <taxon>Planctomycetota</taxon>
        <taxon>Planctomycetia</taxon>
        <taxon>Planctomycetales</taxon>
        <taxon>Planctomycetaceae</taxon>
        <taxon>Planctomyces</taxon>
    </lineage>
</organism>